<gene>
    <name evidence="2" type="primary">pcdh10a</name>
    <name evidence="2" type="ORF">DAT39_023308</name>
</gene>
<dbReference type="AlphaFoldDB" id="A0A8J4WPD1"/>
<feature type="region of interest" description="Disordered" evidence="1">
    <location>
        <begin position="1"/>
        <end position="49"/>
    </location>
</feature>
<protein>
    <submittedName>
        <fullName evidence="2">Protocadherin-10-like isoform X1</fullName>
    </submittedName>
</protein>
<feature type="region of interest" description="Disordered" evidence="1">
    <location>
        <begin position="99"/>
        <end position="121"/>
    </location>
</feature>
<name>A0A8J4WPD1_CLAMG</name>
<evidence type="ECO:0000313" key="3">
    <source>
        <dbReference type="Proteomes" id="UP000727407"/>
    </source>
</evidence>
<sequence length="200" mass="21770">IKHQRTELSYLDRPRRVNSSVFQEDIVSSKDSGHGDSEQGDSDHDATNRLHSSDECKALGHSDRCWMPSFVPGDGRHGADYRSNLHVPGMDAVMDGEVDTSASTEDDPSFSTFGKDRSHHHGTHTIRPDSLICSGFVLVAPRVCPSLGTGIRHSGLMLHSGSCFTAVGIQEAGGITAKFCPAPLSLALTRQYSWKLLRLL</sequence>
<feature type="compositionally biased region" description="Acidic residues" evidence="1">
    <location>
        <begin position="99"/>
        <end position="108"/>
    </location>
</feature>
<organism evidence="2 3">
    <name type="scientific">Clarias magur</name>
    <name type="common">Asian catfish</name>
    <name type="synonym">Macropteronotus magur</name>
    <dbReference type="NCBI Taxonomy" id="1594786"/>
    <lineage>
        <taxon>Eukaryota</taxon>
        <taxon>Metazoa</taxon>
        <taxon>Chordata</taxon>
        <taxon>Craniata</taxon>
        <taxon>Vertebrata</taxon>
        <taxon>Euteleostomi</taxon>
        <taxon>Actinopterygii</taxon>
        <taxon>Neopterygii</taxon>
        <taxon>Teleostei</taxon>
        <taxon>Ostariophysi</taxon>
        <taxon>Siluriformes</taxon>
        <taxon>Clariidae</taxon>
        <taxon>Clarias</taxon>
    </lineage>
</organism>
<feature type="compositionally biased region" description="Basic and acidic residues" evidence="1">
    <location>
        <begin position="1"/>
        <end position="15"/>
    </location>
</feature>
<keyword evidence="3" id="KW-1185">Reference proteome</keyword>
<feature type="compositionally biased region" description="Basic and acidic residues" evidence="1">
    <location>
        <begin position="27"/>
        <end position="49"/>
    </location>
</feature>
<reference evidence="2" key="1">
    <citation type="submission" date="2020-07" db="EMBL/GenBank/DDBJ databases">
        <title>Clarias magur genome sequencing, assembly and annotation.</title>
        <authorList>
            <person name="Kushwaha B."/>
            <person name="Kumar R."/>
            <person name="Das P."/>
            <person name="Joshi C.G."/>
            <person name="Kumar D."/>
            <person name="Nagpure N.S."/>
            <person name="Pandey M."/>
            <person name="Agarwal S."/>
            <person name="Srivastava S."/>
            <person name="Singh M."/>
            <person name="Sahoo L."/>
            <person name="Jayasankar P."/>
            <person name="Meher P.K."/>
            <person name="Koringa P.G."/>
            <person name="Iquebal M.A."/>
            <person name="Das S.P."/>
            <person name="Bit A."/>
            <person name="Patnaik S."/>
            <person name="Patel N."/>
            <person name="Shah T.M."/>
            <person name="Hinsu A."/>
            <person name="Jena J.K."/>
        </authorList>
    </citation>
    <scope>NUCLEOTIDE SEQUENCE</scope>
    <source>
        <strain evidence="2">CIFAMagur01</strain>
        <tissue evidence="2">Testis</tissue>
    </source>
</reference>
<proteinExistence type="predicted"/>
<accession>A0A8J4WPD1</accession>
<evidence type="ECO:0000256" key="1">
    <source>
        <dbReference type="SAM" id="MobiDB-lite"/>
    </source>
</evidence>
<dbReference type="EMBL" id="QNUK01001582">
    <property type="protein sequence ID" value="KAF5880189.1"/>
    <property type="molecule type" value="Genomic_DNA"/>
</dbReference>
<feature type="non-terminal residue" evidence="2">
    <location>
        <position position="1"/>
    </location>
</feature>
<evidence type="ECO:0000313" key="2">
    <source>
        <dbReference type="EMBL" id="KAF5880189.1"/>
    </source>
</evidence>
<dbReference type="OrthoDB" id="6252479at2759"/>
<dbReference type="Proteomes" id="UP000727407">
    <property type="component" value="Unassembled WGS sequence"/>
</dbReference>
<comment type="caution">
    <text evidence="2">The sequence shown here is derived from an EMBL/GenBank/DDBJ whole genome shotgun (WGS) entry which is preliminary data.</text>
</comment>
<feature type="non-terminal residue" evidence="2">
    <location>
        <position position="200"/>
    </location>
</feature>